<evidence type="ECO:0000256" key="7">
    <source>
        <dbReference type="ARBA" id="ARBA00022576"/>
    </source>
</evidence>
<comment type="similarity">
    <text evidence="4 11">Belongs to the class-III pyridoxal-phosphate-dependent aminotransferase family.</text>
</comment>
<dbReference type="InterPro" id="IPR004637">
    <property type="entry name" value="Dat"/>
</dbReference>
<comment type="caution">
    <text evidence="14">The sequence shown here is derived from an EMBL/GenBank/DDBJ whole genome shotgun (WGS) entry which is preliminary data.</text>
</comment>
<name>A0A9X2JWM8_9MICO</name>
<dbReference type="Pfam" id="PF00202">
    <property type="entry name" value="Aminotran_3"/>
    <property type="match status" value="1"/>
</dbReference>
<comment type="cofactor">
    <cofactor evidence="1 12">
        <name>pyridoxal 5'-phosphate</name>
        <dbReference type="ChEBI" id="CHEBI:597326"/>
    </cofactor>
</comment>
<dbReference type="InterPro" id="IPR005814">
    <property type="entry name" value="Aminotrans_3"/>
</dbReference>
<keyword evidence="8 12" id="KW-0808">Transferase</keyword>
<accession>A0A9X2JWM8</accession>
<protein>
    <recommendedName>
        <fullName evidence="6 12">Diaminobutyrate--2-oxoglutarate transaminase</fullName>
        <ecNumber evidence="5 12">2.6.1.76</ecNumber>
    </recommendedName>
    <alternativeName>
        <fullName evidence="12">DABA aminotransferase</fullName>
    </alternativeName>
</protein>
<evidence type="ECO:0000256" key="3">
    <source>
        <dbReference type="ARBA" id="ARBA00004946"/>
    </source>
</evidence>
<keyword evidence="9 11" id="KW-0663">Pyridoxal phosphate</keyword>
<dbReference type="NCBIfam" id="TIGR00709">
    <property type="entry name" value="dat"/>
    <property type="match status" value="1"/>
</dbReference>
<dbReference type="NCBIfam" id="NF006733">
    <property type="entry name" value="PRK09264.1"/>
    <property type="match status" value="1"/>
</dbReference>
<dbReference type="Proteomes" id="UP001139493">
    <property type="component" value="Unassembled WGS sequence"/>
</dbReference>
<dbReference type="Gene3D" id="3.40.640.10">
    <property type="entry name" value="Type I PLP-dependent aspartate aminotransferase-like (Major domain)"/>
    <property type="match status" value="1"/>
</dbReference>
<evidence type="ECO:0000256" key="1">
    <source>
        <dbReference type="ARBA" id="ARBA00001933"/>
    </source>
</evidence>
<dbReference type="GO" id="GO:0019491">
    <property type="term" value="P:ectoine biosynthetic process"/>
    <property type="evidence" value="ECO:0007669"/>
    <property type="project" value="InterPro"/>
</dbReference>
<dbReference type="InterPro" id="IPR049704">
    <property type="entry name" value="Aminotrans_3_PPA_site"/>
</dbReference>
<dbReference type="InterPro" id="IPR012773">
    <property type="entry name" value="Ectoine_EctB"/>
</dbReference>
<comment type="catalytic activity">
    <reaction evidence="10 12">
        <text>L-2,4-diaminobutanoate + 2-oxoglutarate = L-aspartate 4-semialdehyde + L-glutamate</text>
        <dbReference type="Rhea" id="RHEA:11160"/>
        <dbReference type="ChEBI" id="CHEBI:16810"/>
        <dbReference type="ChEBI" id="CHEBI:29985"/>
        <dbReference type="ChEBI" id="CHEBI:58761"/>
        <dbReference type="ChEBI" id="CHEBI:537519"/>
        <dbReference type="EC" id="2.6.1.76"/>
    </reaction>
</comment>
<evidence type="ECO:0000313" key="14">
    <source>
        <dbReference type="EMBL" id="MCP2265338.1"/>
    </source>
</evidence>
<evidence type="ECO:0000256" key="11">
    <source>
        <dbReference type="RuleBase" id="RU003560"/>
    </source>
</evidence>
<proteinExistence type="inferred from homology"/>
<comment type="function">
    <text evidence="2 12">Catalyzes reversively the conversion of L-aspartate beta-semialdehyde (ASA) to L-2,4-diaminobutyrate (DABA) by transamination with L-glutamate.</text>
</comment>
<keyword evidence="15" id="KW-1185">Reference proteome</keyword>
<dbReference type="PIRSF" id="PIRSF000521">
    <property type="entry name" value="Transaminase_4ab_Lys_Orn"/>
    <property type="match status" value="1"/>
</dbReference>
<evidence type="ECO:0000256" key="9">
    <source>
        <dbReference type="ARBA" id="ARBA00022898"/>
    </source>
</evidence>
<evidence type="ECO:0000256" key="8">
    <source>
        <dbReference type="ARBA" id="ARBA00022679"/>
    </source>
</evidence>
<dbReference type="InterPro" id="IPR015424">
    <property type="entry name" value="PyrdxlP-dep_Trfase"/>
</dbReference>
<evidence type="ECO:0000256" key="13">
    <source>
        <dbReference type="SAM" id="MobiDB-lite"/>
    </source>
</evidence>
<evidence type="ECO:0000256" key="4">
    <source>
        <dbReference type="ARBA" id="ARBA00008954"/>
    </source>
</evidence>
<dbReference type="InterPro" id="IPR015422">
    <property type="entry name" value="PyrdxlP-dep_Trfase_small"/>
</dbReference>
<evidence type="ECO:0000256" key="10">
    <source>
        <dbReference type="ARBA" id="ARBA00049111"/>
    </source>
</evidence>
<evidence type="ECO:0000256" key="2">
    <source>
        <dbReference type="ARBA" id="ARBA00002189"/>
    </source>
</evidence>
<dbReference type="PANTHER" id="PTHR43552">
    <property type="entry name" value="DIAMINOBUTYRATE--2-OXOGLUTARATE AMINOTRANSFERASE"/>
    <property type="match status" value="1"/>
</dbReference>
<gene>
    <name evidence="14" type="ORF">APR03_002694</name>
</gene>
<feature type="region of interest" description="Disordered" evidence="13">
    <location>
        <begin position="425"/>
        <end position="449"/>
    </location>
</feature>
<dbReference type="InterPro" id="IPR015421">
    <property type="entry name" value="PyrdxlP-dep_Trfase_major"/>
</dbReference>
<evidence type="ECO:0000256" key="12">
    <source>
        <dbReference type="RuleBase" id="RU365034"/>
    </source>
</evidence>
<evidence type="ECO:0000256" key="5">
    <source>
        <dbReference type="ARBA" id="ARBA00013155"/>
    </source>
</evidence>
<dbReference type="CDD" id="cd00610">
    <property type="entry name" value="OAT_like"/>
    <property type="match status" value="1"/>
</dbReference>
<dbReference type="PROSITE" id="PS00600">
    <property type="entry name" value="AA_TRANSFER_CLASS_3"/>
    <property type="match status" value="1"/>
</dbReference>
<dbReference type="AlphaFoldDB" id="A0A9X2JWM8"/>
<evidence type="ECO:0000313" key="15">
    <source>
        <dbReference type="Proteomes" id="UP001139493"/>
    </source>
</evidence>
<sequence>MPTVPTTSSTSTNSIFDELESQVRSYCRNWPAVFTTAQGSTLQAEDGRSYLDFFSGAGALNYGHNHPALLEALVDYLRSGGIVHSLDMHTTAKRDFLTAFRERILAPRNLDHKVMFPGPTGTNSVESALKLARKVTGRQHILSFTNAFHGMTLGSLSVTGNSMKRNGAGLPLTNSSKIPYDDYFSGAIEDFLWLERVLGDSGSGVDKPAAIIVESVQGEGGLSAARPEWLRALSELCRAHGILLIVDDVQAGCGRTGDFFSFEEAGIVPDIICLSKSLSGYGLPLALTLIRPELDQWEPGEHNGTFRGHNPAFVTGTVALERFWSDDAFSTRVKQRSAELHDGLAAIAAGYDGAVVKGRGLLTGIKFPDDSAATKVAAAAYRRGLLVETSGPEDEVLKTMPALTISPDELRSGIEIIAAATQEVLGVPSAPADTPGPQRTEPRGEDDDT</sequence>
<organism evidence="14 15">
    <name type="scientific">Promicromonospora thailandica</name>
    <dbReference type="NCBI Taxonomy" id="765201"/>
    <lineage>
        <taxon>Bacteria</taxon>
        <taxon>Bacillati</taxon>
        <taxon>Actinomycetota</taxon>
        <taxon>Actinomycetes</taxon>
        <taxon>Micrococcales</taxon>
        <taxon>Promicromonosporaceae</taxon>
        <taxon>Promicromonospora</taxon>
    </lineage>
</organism>
<dbReference type="EMBL" id="JAMTCS010000008">
    <property type="protein sequence ID" value="MCP2265338.1"/>
    <property type="molecule type" value="Genomic_DNA"/>
</dbReference>
<comment type="pathway">
    <text evidence="3 12">Amine and polyamine biosynthesis; ectoine biosynthesis; L-ectoine from L-aspartate 4-semialdehyde: step 1/3.</text>
</comment>
<dbReference type="GO" id="GO:0030170">
    <property type="term" value="F:pyridoxal phosphate binding"/>
    <property type="evidence" value="ECO:0007669"/>
    <property type="project" value="InterPro"/>
</dbReference>
<dbReference type="GO" id="GO:0047307">
    <property type="term" value="F:diaminobutyrate-pyruvate transaminase activity"/>
    <property type="evidence" value="ECO:0007669"/>
    <property type="project" value="InterPro"/>
</dbReference>
<dbReference type="GO" id="GO:0045303">
    <property type="term" value="F:diaminobutyrate-2-oxoglutarate transaminase activity"/>
    <property type="evidence" value="ECO:0007669"/>
    <property type="project" value="UniProtKB-EC"/>
</dbReference>
<dbReference type="EC" id="2.6.1.76" evidence="5 12"/>
<dbReference type="NCBIfam" id="TIGR02407">
    <property type="entry name" value="ectoine_ectB"/>
    <property type="match status" value="1"/>
</dbReference>
<dbReference type="PANTHER" id="PTHR43552:SF2">
    <property type="entry name" value="DIAMINOBUTYRATE--2-OXOGLUTARATE TRANSAMINASE"/>
    <property type="match status" value="1"/>
</dbReference>
<reference evidence="14" key="1">
    <citation type="submission" date="2022-06" db="EMBL/GenBank/DDBJ databases">
        <title>Genomic Encyclopedia of Archaeal and Bacterial Type Strains, Phase II (KMG-II): from individual species to whole genera.</title>
        <authorList>
            <person name="Goeker M."/>
        </authorList>
    </citation>
    <scope>NUCLEOTIDE SEQUENCE</scope>
    <source>
        <strain evidence="14">DSM 26652</strain>
    </source>
</reference>
<dbReference type="SUPFAM" id="SSF53383">
    <property type="entry name" value="PLP-dependent transferases"/>
    <property type="match status" value="1"/>
</dbReference>
<evidence type="ECO:0000256" key="6">
    <source>
        <dbReference type="ARBA" id="ARBA00014798"/>
    </source>
</evidence>
<keyword evidence="7 12" id="KW-0032">Aminotransferase</keyword>
<dbReference type="Gene3D" id="3.90.1150.10">
    <property type="entry name" value="Aspartate Aminotransferase, domain 1"/>
    <property type="match status" value="1"/>
</dbReference>